<comment type="caution">
    <text evidence="2">The sequence shown here is derived from an EMBL/GenBank/DDBJ whole genome shotgun (WGS) entry which is preliminary data.</text>
</comment>
<dbReference type="AlphaFoldDB" id="A0AAV7V0A9"/>
<organism evidence="2 3">
    <name type="scientific">Pleurodeles waltl</name>
    <name type="common">Iberian ribbed newt</name>
    <dbReference type="NCBI Taxonomy" id="8319"/>
    <lineage>
        <taxon>Eukaryota</taxon>
        <taxon>Metazoa</taxon>
        <taxon>Chordata</taxon>
        <taxon>Craniata</taxon>
        <taxon>Vertebrata</taxon>
        <taxon>Euteleostomi</taxon>
        <taxon>Amphibia</taxon>
        <taxon>Batrachia</taxon>
        <taxon>Caudata</taxon>
        <taxon>Salamandroidea</taxon>
        <taxon>Salamandridae</taxon>
        <taxon>Pleurodelinae</taxon>
        <taxon>Pleurodeles</taxon>
    </lineage>
</organism>
<evidence type="ECO:0000313" key="3">
    <source>
        <dbReference type="Proteomes" id="UP001066276"/>
    </source>
</evidence>
<dbReference type="Proteomes" id="UP001066276">
    <property type="component" value="Chromosome 2_2"/>
</dbReference>
<evidence type="ECO:0000313" key="2">
    <source>
        <dbReference type="EMBL" id="KAJ1194006.1"/>
    </source>
</evidence>
<reference evidence="2" key="1">
    <citation type="journal article" date="2022" name="bioRxiv">
        <title>Sequencing and chromosome-scale assembly of the giantPleurodeles waltlgenome.</title>
        <authorList>
            <person name="Brown T."/>
            <person name="Elewa A."/>
            <person name="Iarovenko S."/>
            <person name="Subramanian E."/>
            <person name="Araus A.J."/>
            <person name="Petzold A."/>
            <person name="Susuki M."/>
            <person name="Suzuki K.-i.T."/>
            <person name="Hayashi T."/>
            <person name="Toyoda A."/>
            <person name="Oliveira C."/>
            <person name="Osipova E."/>
            <person name="Leigh N.D."/>
            <person name="Simon A."/>
            <person name="Yun M.H."/>
        </authorList>
    </citation>
    <scope>NUCLEOTIDE SEQUENCE</scope>
    <source>
        <strain evidence="2">20211129_DDA</strain>
        <tissue evidence="2">Liver</tissue>
    </source>
</reference>
<accession>A0AAV7V0A9</accession>
<protein>
    <submittedName>
        <fullName evidence="2">Uncharacterized protein</fullName>
    </submittedName>
</protein>
<keyword evidence="3" id="KW-1185">Reference proteome</keyword>
<dbReference type="EMBL" id="JANPWB010000004">
    <property type="protein sequence ID" value="KAJ1194006.1"/>
    <property type="molecule type" value="Genomic_DNA"/>
</dbReference>
<sequence>MFLSPLSGAARHSSCGRAPTTRRSAPFLRGSAPPQVVQCAATGRRAIAGRRRATGLGISGRPHPRSAMLDAGGLQVSVCAFLPAEPKRCVEIKSPSL</sequence>
<proteinExistence type="predicted"/>
<evidence type="ECO:0000256" key="1">
    <source>
        <dbReference type="SAM" id="MobiDB-lite"/>
    </source>
</evidence>
<name>A0AAV7V0A9_PLEWA</name>
<gene>
    <name evidence="2" type="ORF">NDU88_003301</name>
</gene>
<feature type="region of interest" description="Disordered" evidence="1">
    <location>
        <begin position="1"/>
        <end position="30"/>
    </location>
</feature>